<dbReference type="AlphaFoldDB" id="A0A6J7HJ47"/>
<gene>
    <name evidence="2" type="ORF">UFOPK3720_00166</name>
</gene>
<name>A0A6J7HJ47_9ZZZZ</name>
<dbReference type="EMBL" id="CAFBNB010000017">
    <property type="protein sequence ID" value="CAB4919884.1"/>
    <property type="molecule type" value="Genomic_DNA"/>
</dbReference>
<reference evidence="2" key="1">
    <citation type="submission" date="2020-05" db="EMBL/GenBank/DDBJ databases">
        <authorList>
            <person name="Chiriac C."/>
            <person name="Salcher M."/>
            <person name="Ghai R."/>
            <person name="Kavagutti S V."/>
        </authorList>
    </citation>
    <scope>NUCLEOTIDE SEQUENCE</scope>
</reference>
<organism evidence="2">
    <name type="scientific">freshwater metagenome</name>
    <dbReference type="NCBI Taxonomy" id="449393"/>
    <lineage>
        <taxon>unclassified sequences</taxon>
        <taxon>metagenomes</taxon>
        <taxon>ecological metagenomes</taxon>
    </lineage>
</organism>
<evidence type="ECO:0000313" key="2">
    <source>
        <dbReference type="EMBL" id="CAB4919884.1"/>
    </source>
</evidence>
<sequence length="97" mass="10335">MLNAAGGRQDGFAVAEQGLDFGVRNLEGILCAMRGPMADMRRLWSEDNGVGRQWPARTCEQDSIADRPVEIGGSRRAGAGESPAAVDENPYADATRA</sequence>
<accession>A0A6J7HJ47</accession>
<protein>
    <submittedName>
        <fullName evidence="2">Unannotated protein</fullName>
    </submittedName>
</protein>
<proteinExistence type="predicted"/>
<evidence type="ECO:0000256" key="1">
    <source>
        <dbReference type="SAM" id="MobiDB-lite"/>
    </source>
</evidence>
<feature type="region of interest" description="Disordered" evidence="1">
    <location>
        <begin position="61"/>
        <end position="97"/>
    </location>
</feature>